<keyword evidence="7" id="KW-1185">Reference proteome</keyword>
<name>H2ZZ98_LATCH</name>
<dbReference type="OMA" id="NIRGTAH"/>
<dbReference type="PANTHER" id="PTHR23239:SF366">
    <property type="entry name" value="KERATIN, TYPE I CYTOSKELETAL 47 KDA"/>
    <property type="match status" value="1"/>
</dbReference>
<proteinExistence type="inferred from homology"/>
<evidence type="ECO:0000256" key="3">
    <source>
        <dbReference type="RuleBase" id="RU000685"/>
    </source>
</evidence>
<dbReference type="InterPro" id="IPR039008">
    <property type="entry name" value="IF_rod_dom"/>
</dbReference>
<dbReference type="InParanoid" id="H2ZZ98"/>
<evidence type="ECO:0000256" key="1">
    <source>
        <dbReference type="ARBA" id="ARBA00022754"/>
    </source>
</evidence>
<protein>
    <submittedName>
        <fullName evidence="6">Zgc:136930</fullName>
    </submittedName>
</protein>
<dbReference type="GeneTree" id="ENSGT00930000151367"/>
<dbReference type="Ensembl" id="ENSLACT00000002741.1">
    <property type="protein sequence ID" value="ENSLACP00000002719.1"/>
    <property type="gene ID" value="ENSLACG00000002431.1"/>
</dbReference>
<organism evidence="6 7">
    <name type="scientific">Latimeria chalumnae</name>
    <name type="common">Coelacanth</name>
    <dbReference type="NCBI Taxonomy" id="7897"/>
    <lineage>
        <taxon>Eukaryota</taxon>
        <taxon>Metazoa</taxon>
        <taxon>Chordata</taxon>
        <taxon>Craniata</taxon>
        <taxon>Vertebrata</taxon>
        <taxon>Euteleostomi</taxon>
        <taxon>Coelacanthiformes</taxon>
        <taxon>Coelacanthidae</taxon>
        <taxon>Latimeria</taxon>
    </lineage>
</organism>
<dbReference type="Gene3D" id="1.20.5.1160">
    <property type="entry name" value="Vasodilator-stimulated phosphoprotein"/>
    <property type="match status" value="1"/>
</dbReference>
<accession>H2ZZ98</accession>
<dbReference type="Gene3D" id="1.20.5.170">
    <property type="match status" value="1"/>
</dbReference>
<evidence type="ECO:0000259" key="5">
    <source>
        <dbReference type="PROSITE" id="PS51842"/>
    </source>
</evidence>
<evidence type="ECO:0000313" key="6">
    <source>
        <dbReference type="Ensembl" id="ENSLACP00000002719.1"/>
    </source>
</evidence>
<comment type="similarity">
    <text evidence="3">Belongs to the intermediate filament family.</text>
</comment>
<dbReference type="Gene3D" id="1.20.5.500">
    <property type="entry name" value="Single helix bin"/>
    <property type="match status" value="1"/>
</dbReference>
<feature type="coiled-coil region" evidence="4">
    <location>
        <begin position="283"/>
        <end position="310"/>
    </location>
</feature>
<dbReference type="PANTHER" id="PTHR23239">
    <property type="entry name" value="INTERMEDIATE FILAMENT"/>
    <property type="match status" value="1"/>
</dbReference>
<dbReference type="GO" id="GO:0005198">
    <property type="term" value="F:structural molecule activity"/>
    <property type="evidence" value="ECO:0007669"/>
    <property type="project" value="InterPro"/>
</dbReference>
<dbReference type="SUPFAM" id="SSF64593">
    <property type="entry name" value="Intermediate filament protein, coiled coil region"/>
    <property type="match status" value="2"/>
</dbReference>
<reference evidence="6" key="2">
    <citation type="submission" date="2025-08" db="UniProtKB">
        <authorList>
            <consortium name="Ensembl"/>
        </authorList>
    </citation>
    <scope>IDENTIFICATION</scope>
</reference>
<dbReference type="EMBL" id="AFYH01147548">
    <property type="status" value="NOT_ANNOTATED_CDS"/>
    <property type="molecule type" value="Genomic_DNA"/>
</dbReference>
<dbReference type="PROSITE" id="PS51842">
    <property type="entry name" value="IF_ROD_2"/>
    <property type="match status" value="1"/>
</dbReference>
<dbReference type="PROSITE" id="PS00226">
    <property type="entry name" value="IF_ROD_1"/>
    <property type="match status" value="1"/>
</dbReference>
<dbReference type="Bgee" id="ENSLACG00000002431">
    <property type="expression patterns" value="Expressed in pharyngeal gill and 2 other cell types or tissues"/>
</dbReference>
<dbReference type="EMBL" id="AFYH01147549">
    <property type="status" value="NOT_ANNOTATED_CDS"/>
    <property type="molecule type" value="Genomic_DNA"/>
</dbReference>
<dbReference type="InterPro" id="IPR002957">
    <property type="entry name" value="Keratin_I"/>
</dbReference>
<reference evidence="7" key="1">
    <citation type="submission" date="2011-08" db="EMBL/GenBank/DDBJ databases">
        <title>The draft genome of Latimeria chalumnae.</title>
        <authorList>
            <person name="Di Palma F."/>
            <person name="Alfoldi J."/>
            <person name="Johnson J."/>
            <person name="Berlin A."/>
            <person name="Gnerre S."/>
            <person name="Jaffe D."/>
            <person name="MacCallum I."/>
            <person name="Young S."/>
            <person name="Walker B.J."/>
            <person name="Lander E."/>
            <person name="Lindblad-Toh K."/>
        </authorList>
    </citation>
    <scope>NUCLEOTIDE SEQUENCE [LARGE SCALE GENOMIC DNA]</scope>
    <source>
        <strain evidence="7">Wild caught</strain>
    </source>
</reference>
<evidence type="ECO:0000313" key="7">
    <source>
        <dbReference type="Proteomes" id="UP000008672"/>
    </source>
</evidence>
<gene>
    <name evidence="6" type="primary">ZGC:136930</name>
</gene>
<feature type="domain" description="IF rod" evidence="5">
    <location>
        <begin position="161"/>
        <end position="478"/>
    </location>
</feature>
<dbReference type="GO" id="GO:0005882">
    <property type="term" value="C:intermediate filament"/>
    <property type="evidence" value="ECO:0007669"/>
    <property type="project" value="UniProtKB-KW"/>
</dbReference>
<dbReference type="STRING" id="7897.ENSLACP00000002719"/>
<dbReference type="InterPro" id="IPR018039">
    <property type="entry name" value="IF_conserved"/>
</dbReference>
<dbReference type="Proteomes" id="UP000008672">
    <property type="component" value="Unassembled WGS sequence"/>
</dbReference>
<evidence type="ECO:0000256" key="4">
    <source>
        <dbReference type="SAM" id="Coils"/>
    </source>
</evidence>
<dbReference type="PRINTS" id="PR01248">
    <property type="entry name" value="TYPE1KERATIN"/>
</dbReference>
<sequence>QDILLTSLISTMSTMARISYSSSSGSLGQGLNPALKAGYAGLAFGSAGLGGGVGVSTGLSRLSLGTGSMGMGLGAGGAIGLKGLGLNIGQASGLGAAGLGIGIGMGGGIGGLSLGTGVGGALYSSPAFTMGRTITAGGLSLGSLLSSGTVGLVPLPNSAVVKQTLATLNERFSHYMERVKQLQVENKTLEAQLNQLTGGTSVAPDSSVSVNYEVQLTDLRHTLETLALGNVKLEVELDNIRGTAEELNAKYEFELGVKYQLETDTASMKKDIETATDLHTELVSKYQSLIEKLEYTNKTQEEELSALQVKLGTTITDTSVSMIEVDTVKSFNLTSALNKMRTEYEKSVQQHKDDAELYFRIQMDSIQSQASKNTEAMSTVKGEMSATRKELQTLQTELQYLLSVNYTLENNLAEVVARSNIGVAEFQAQIASLEAAIDSAKIELHKQILAYQEMLDVKQALDVEISTYRKLLEGEDSK</sequence>
<dbReference type="Pfam" id="PF00038">
    <property type="entry name" value="Filament"/>
    <property type="match status" value="1"/>
</dbReference>
<feature type="coiled-coil region" evidence="4">
    <location>
        <begin position="165"/>
        <end position="199"/>
    </location>
</feature>
<evidence type="ECO:0000256" key="2">
    <source>
        <dbReference type="ARBA" id="ARBA00023054"/>
    </source>
</evidence>
<dbReference type="EMBL" id="AFYH01147551">
    <property type="status" value="NOT_ANNOTATED_CDS"/>
    <property type="molecule type" value="Genomic_DNA"/>
</dbReference>
<dbReference type="AlphaFoldDB" id="H2ZZ98"/>
<dbReference type="eggNOG" id="ENOG502RTUC">
    <property type="taxonomic scope" value="Eukaryota"/>
</dbReference>
<reference evidence="6" key="3">
    <citation type="submission" date="2025-09" db="UniProtKB">
        <authorList>
            <consortium name="Ensembl"/>
        </authorList>
    </citation>
    <scope>IDENTIFICATION</scope>
</reference>
<dbReference type="SMART" id="SM01391">
    <property type="entry name" value="Filament"/>
    <property type="match status" value="1"/>
</dbReference>
<dbReference type="EMBL" id="AFYH01147550">
    <property type="status" value="NOT_ANNOTATED_CDS"/>
    <property type="molecule type" value="Genomic_DNA"/>
</dbReference>
<keyword evidence="2 4" id="KW-0175">Coiled coil</keyword>
<dbReference type="HOGENOM" id="CLU_035137_0_0_1"/>
<keyword evidence="1 3" id="KW-0403">Intermediate filament</keyword>